<dbReference type="SUPFAM" id="SSF48403">
    <property type="entry name" value="Ankyrin repeat"/>
    <property type="match status" value="1"/>
</dbReference>
<dbReference type="RefSeq" id="XP_004030771.1">
    <property type="nucleotide sequence ID" value="XM_004030723.1"/>
</dbReference>
<dbReference type="InterPro" id="IPR051631">
    <property type="entry name" value="Ankyrin-KH/SAM_domain"/>
</dbReference>
<dbReference type="InterPro" id="IPR036770">
    <property type="entry name" value="Ankyrin_rpt-contain_sf"/>
</dbReference>
<evidence type="ECO:0000256" key="2">
    <source>
        <dbReference type="ARBA" id="ARBA00023043"/>
    </source>
</evidence>
<dbReference type="STRING" id="857967.G0QZ18"/>
<dbReference type="InParanoid" id="G0QZ18"/>
<feature type="region of interest" description="Disordered" evidence="4">
    <location>
        <begin position="299"/>
        <end position="319"/>
    </location>
</feature>
<evidence type="ECO:0000256" key="1">
    <source>
        <dbReference type="ARBA" id="ARBA00022737"/>
    </source>
</evidence>
<dbReference type="OrthoDB" id="290415at2759"/>
<dbReference type="OMA" id="EINQWTH"/>
<dbReference type="AlphaFoldDB" id="G0QZ18"/>
<dbReference type="Proteomes" id="UP000008983">
    <property type="component" value="Unassembled WGS sequence"/>
</dbReference>
<evidence type="ECO:0000256" key="3">
    <source>
        <dbReference type="PROSITE-ProRule" id="PRU00023"/>
    </source>
</evidence>
<proteinExistence type="predicted"/>
<keyword evidence="6" id="KW-1185">Reference proteome</keyword>
<feature type="repeat" description="ANK" evidence="3">
    <location>
        <begin position="152"/>
        <end position="175"/>
    </location>
</feature>
<organism evidence="5 6">
    <name type="scientific">Ichthyophthirius multifiliis</name>
    <name type="common">White spot disease agent</name>
    <name type="synonym">Ich</name>
    <dbReference type="NCBI Taxonomy" id="5932"/>
    <lineage>
        <taxon>Eukaryota</taxon>
        <taxon>Sar</taxon>
        <taxon>Alveolata</taxon>
        <taxon>Ciliophora</taxon>
        <taxon>Intramacronucleata</taxon>
        <taxon>Oligohymenophorea</taxon>
        <taxon>Hymenostomatida</taxon>
        <taxon>Ophryoglenina</taxon>
        <taxon>Ichthyophthirius</taxon>
    </lineage>
</organism>
<reference evidence="5 6" key="1">
    <citation type="submission" date="2011-07" db="EMBL/GenBank/DDBJ databases">
        <authorList>
            <person name="Coyne R."/>
            <person name="Brami D."/>
            <person name="Johnson J."/>
            <person name="Hostetler J."/>
            <person name="Hannick L."/>
            <person name="Clark T."/>
            <person name="Cassidy-Hanley D."/>
            <person name="Inman J."/>
        </authorList>
    </citation>
    <scope>NUCLEOTIDE SEQUENCE [LARGE SCALE GENOMIC DNA]</scope>
    <source>
        <strain evidence="5 6">G5</strain>
    </source>
</reference>
<feature type="repeat" description="ANK" evidence="3">
    <location>
        <begin position="49"/>
        <end position="81"/>
    </location>
</feature>
<dbReference type="Pfam" id="PF13606">
    <property type="entry name" value="Ank_3"/>
    <property type="match status" value="1"/>
</dbReference>
<keyword evidence="5" id="KW-0378">Hydrolase</keyword>
<dbReference type="Pfam" id="PF12796">
    <property type="entry name" value="Ank_2"/>
    <property type="match status" value="1"/>
</dbReference>
<keyword evidence="2 3" id="KW-0040">ANK repeat</keyword>
<accession>G0QZ18</accession>
<gene>
    <name evidence="5" type="ORF">IMG5_153880</name>
</gene>
<dbReference type="PANTHER" id="PTHR23206">
    <property type="entry name" value="MASK PROTEIN"/>
    <property type="match status" value="1"/>
</dbReference>
<dbReference type="eggNOG" id="KOG0504">
    <property type="taxonomic scope" value="Eukaryota"/>
</dbReference>
<dbReference type="InterPro" id="IPR002110">
    <property type="entry name" value="Ankyrin_rpt"/>
</dbReference>
<protein>
    <submittedName>
        <fullName evidence="5">Espin, putative</fullName>
        <ecNumber evidence="5">3.1.4.46</ecNumber>
    </submittedName>
</protein>
<sequence length="361" mass="41783">MKKFFLKCKDYCFPQDFQLFIKAIEKGDINQVKQLYENRQICLNQYLESGDTPLHTSIKHNQYEIADYILQNSQHINKEDQNFQGDTALMLSILYCGLDMVKLLVEKYNCSVTCRENTGSTPFIAACANGKLDIVHYLLKETKCQPYAKNIYGQTALHRAAFYGEIKIIRYLLKNTKLQLLARDSKGNTCLHFAAMRINMTCLRYILKKVNKQELFKKNSDDKNVIDLLVKAFNLIKKDENKSGITEKDVLLYIEDKDQPPLILNEIQIQKDKMLQNQAKNSELRDEVKLSKKSSIQNLAQNNDEGKGNKNFHQTTTNNNMETFGIQIAVSEEKNMLKKNKKKSSFQFNGIQNQKNSFKNI</sequence>
<dbReference type="Gene3D" id="1.25.40.20">
    <property type="entry name" value="Ankyrin repeat-containing domain"/>
    <property type="match status" value="1"/>
</dbReference>
<name>G0QZ18_ICHMU</name>
<dbReference type="PANTHER" id="PTHR23206:SF8">
    <property type="entry name" value="ANKYRIN REPEAT AND KH DOMAIN-CONTAINING 1"/>
    <property type="match status" value="1"/>
</dbReference>
<dbReference type="GeneID" id="14905642"/>
<dbReference type="PROSITE" id="PS50297">
    <property type="entry name" value="ANK_REP_REGION"/>
    <property type="match status" value="2"/>
</dbReference>
<dbReference type="EMBL" id="GL984135">
    <property type="protein sequence ID" value="EGR29535.1"/>
    <property type="molecule type" value="Genomic_DNA"/>
</dbReference>
<evidence type="ECO:0000313" key="5">
    <source>
        <dbReference type="EMBL" id="EGR29535.1"/>
    </source>
</evidence>
<evidence type="ECO:0000313" key="6">
    <source>
        <dbReference type="Proteomes" id="UP000008983"/>
    </source>
</evidence>
<dbReference type="PROSITE" id="PS50088">
    <property type="entry name" value="ANK_REPEAT"/>
    <property type="match status" value="2"/>
</dbReference>
<dbReference type="GO" id="GO:0008889">
    <property type="term" value="F:glycerophosphodiester phosphodiesterase activity"/>
    <property type="evidence" value="ECO:0007669"/>
    <property type="project" value="UniProtKB-EC"/>
</dbReference>
<keyword evidence="1" id="KW-0677">Repeat</keyword>
<dbReference type="EC" id="3.1.4.46" evidence="5"/>
<evidence type="ECO:0000256" key="4">
    <source>
        <dbReference type="SAM" id="MobiDB-lite"/>
    </source>
</evidence>
<dbReference type="SMART" id="SM00248">
    <property type="entry name" value="ANK"/>
    <property type="match status" value="5"/>
</dbReference>